<evidence type="ECO:0000259" key="2">
    <source>
        <dbReference type="Pfam" id="PF00582"/>
    </source>
</evidence>
<dbReference type="STRING" id="355548.SAMN04487945_0670"/>
<evidence type="ECO:0000256" key="1">
    <source>
        <dbReference type="ARBA" id="ARBA00008791"/>
    </source>
</evidence>
<dbReference type="PRINTS" id="PR01438">
    <property type="entry name" value="UNVRSLSTRESS"/>
</dbReference>
<keyword evidence="4" id="KW-1185">Reference proteome</keyword>
<evidence type="ECO:0000313" key="4">
    <source>
        <dbReference type="Proteomes" id="UP000198518"/>
    </source>
</evidence>
<reference evidence="3 4" key="1">
    <citation type="submission" date="2016-10" db="EMBL/GenBank/DDBJ databases">
        <authorList>
            <person name="de Groot N.N."/>
        </authorList>
    </citation>
    <scope>NUCLEOTIDE SEQUENCE [LARGE SCALE GENOMIC DNA]</scope>
    <source>
        <strain evidence="3 4">CGMCC 1.5337</strain>
    </source>
</reference>
<gene>
    <name evidence="3" type="ORF">SAMN04487945_0670</name>
</gene>
<comment type="similarity">
    <text evidence="1">Belongs to the universal stress protein A family.</text>
</comment>
<proteinExistence type="inferred from homology"/>
<dbReference type="EMBL" id="FOJA01000001">
    <property type="protein sequence ID" value="SEV97251.1"/>
    <property type="molecule type" value="Genomic_DNA"/>
</dbReference>
<dbReference type="InterPro" id="IPR014729">
    <property type="entry name" value="Rossmann-like_a/b/a_fold"/>
</dbReference>
<dbReference type="OrthoDB" id="105697at2157"/>
<sequence>MVRRVLVPVDGSELATRALEYALDVHGDDDITLLYVAGEASPMMGSAAKLALEDDLDEAILEEAEEVFGPARELADECGVSADAEIGLGKPASVIVEHAENHDVVVLGSHSSSLRERLLVGNVATKVVENAPVPVTVVR</sequence>
<accession>A0A1I0N7Z1</accession>
<dbReference type="PANTHER" id="PTHR46268">
    <property type="entry name" value="STRESS RESPONSE PROTEIN NHAX"/>
    <property type="match status" value="1"/>
</dbReference>
<dbReference type="CDD" id="cd23659">
    <property type="entry name" value="USP_At3g01520-like"/>
    <property type="match status" value="1"/>
</dbReference>
<dbReference type="Pfam" id="PF00582">
    <property type="entry name" value="Usp"/>
    <property type="match status" value="1"/>
</dbReference>
<dbReference type="RefSeq" id="WP_089667974.1">
    <property type="nucleotide sequence ID" value="NZ_FOJA01000001.1"/>
</dbReference>
<dbReference type="AlphaFoldDB" id="A0A1I0N7Z1"/>
<evidence type="ECO:0000313" key="3">
    <source>
        <dbReference type="EMBL" id="SEV97251.1"/>
    </source>
</evidence>
<dbReference type="InterPro" id="IPR006016">
    <property type="entry name" value="UspA"/>
</dbReference>
<organism evidence="3 4">
    <name type="scientific">Halobacterium jilantaiense</name>
    <dbReference type="NCBI Taxonomy" id="355548"/>
    <lineage>
        <taxon>Archaea</taxon>
        <taxon>Methanobacteriati</taxon>
        <taxon>Methanobacteriota</taxon>
        <taxon>Stenosarchaea group</taxon>
        <taxon>Halobacteria</taxon>
        <taxon>Halobacteriales</taxon>
        <taxon>Halobacteriaceae</taxon>
        <taxon>Halobacterium</taxon>
    </lineage>
</organism>
<protein>
    <submittedName>
        <fullName evidence="3">Nucleotide-binding universal stress protein, UspA family</fullName>
    </submittedName>
</protein>
<dbReference type="Proteomes" id="UP000198518">
    <property type="component" value="Unassembled WGS sequence"/>
</dbReference>
<dbReference type="PANTHER" id="PTHR46268:SF6">
    <property type="entry name" value="UNIVERSAL STRESS PROTEIN UP12"/>
    <property type="match status" value="1"/>
</dbReference>
<feature type="domain" description="UspA" evidence="2">
    <location>
        <begin position="1"/>
        <end position="139"/>
    </location>
</feature>
<dbReference type="SUPFAM" id="SSF52402">
    <property type="entry name" value="Adenine nucleotide alpha hydrolases-like"/>
    <property type="match status" value="1"/>
</dbReference>
<dbReference type="Gene3D" id="3.40.50.620">
    <property type="entry name" value="HUPs"/>
    <property type="match status" value="1"/>
</dbReference>
<name>A0A1I0N7Z1_9EURY</name>
<dbReference type="InterPro" id="IPR006015">
    <property type="entry name" value="Universal_stress_UspA"/>
</dbReference>